<dbReference type="Proteomes" id="UP000030533">
    <property type="component" value="Unassembled WGS sequence"/>
</dbReference>
<reference evidence="3" key="1">
    <citation type="journal article" date="2014" name="Sci. Data">
        <title>Genomes of diverse isolates of the marine cyanobacterium Prochlorococcus.</title>
        <authorList>
            <person name="Biller S."/>
            <person name="Berube P."/>
            <person name="Thompson J."/>
            <person name="Kelly L."/>
            <person name="Roggensack S."/>
            <person name="Awad L."/>
            <person name="Roache-Johnson K."/>
            <person name="Ding H."/>
            <person name="Giovannoni S.J."/>
            <person name="Moore L.R."/>
            <person name="Chisholm S.W."/>
        </authorList>
    </citation>
    <scope>NUCLEOTIDE SEQUENCE [LARGE SCALE GENOMIC DNA]</scope>
    <source>
        <strain evidence="3">MIT 9314</strain>
    </source>
</reference>
<dbReference type="AlphaFoldDB" id="A0A0A2AFA1"/>
<feature type="transmembrane region" description="Helical" evidence="1">
    <location>
        <begin position="100"/>
        <end position="125"/>
    </location>
</feature>
<evidence type="ECO:0000256" key="1">
    <source>
        <dbReference type="SAM" id="Phobius"/>
    </source>
</evidence>
<comment type="caution">
    <text evidence="2">The sequence shown here is derived from an EMBL/GenBank/DDBJ whole genome shotgun (WGS) entry which is preliminary data.</text>
</comment>
<gene>
    <name evidence="2" type="ORF">EU98_1808</name>
</gene>
<keyword evidence="1" id="KW-0472">Membrane</keyword>
<feature type="transmembrane region" description="Helical" evidence="1">
    <location>
        <begin position="161"/>
        <end position="181"/>
    </location>
</feature>
<keyword evidence="1" id="KW-1133">Transmembrane helix</keyword>
<protein>
    <submittedName>
        <fullName evidence="2">Uncharacterized protein</fullName>
    </submittedName>
</protein>
<feature type="transmembrane region" description="Helical" evidence="1">
    <location>
        <begin position="193"/>
        <end position="212"/>
    </location>
</feature>
<dbReference type="EMBL" id="JNAO01000013">
    <property type="protein sequence ID" value="KGG00276.1"/>
    <property type="molecule type" value="Genomic_DNA"/>
</dbReference>
<dbReference type="eggNOG" id="COG3011">
    <property type="taxonomic scope" value="Bacteria"/>
</dbReference>
<sequence>MIHRYLDLLYSSPYPNDQILKIVIAFFSSLLVFLGIFTPVFLPVLAFTNSFISVNLTCQLVLITCLVIFLGNGWSYYSFDKILAKSSSIYQYFIYYSNSITFNINIIRTIGVYLWGGVCISALSFHFKDPSWINGTAVLTLLRTPYLNDYYEYFNQLNTNFLLVLSRLSLYGMAIWELILWPIPGIKLIRRITFVWGILFFISSIVFINLSYLPYVELLFWVLIYRPDIVSFTFLDKGNISTRFSPIASKSFSKIIIIIKNFIRLSAIGSLIVSNVLNIYILNFENSSRTSFFRKIYNNRYYKRWNYLWGQAEVNVFNEYDLHMNRYSTVICRITNSNDIQLVPFQDLNGGRLEYLANDSFYFNNSLTFQRGSIYLNWENLRDREQLLKDWRPLVSRVIEFDYAVHKYSKNIKKYKVFLLENKPYYFKSNFLAGWNIDGDPIIRETQSLNTISMQKQIGFSRLSIPPGHFNSYNRSLQTLKKYCVK</sequence>
<accession>A0A0A2AFA1</accession>
<evidence type="ECO:0000313" key="3">
    <source>
        <dbReference type="Proteomes" id="UP000030533"/>
    </source>
</evidence>
<evidence type="ECO:0000313" key="2">
    <source>
        <dbReference type="EMBL" id="KGG00276.1"/>
    </source>
</evidence>
<feature type="transmembrane region" description="Helical" evidence="1">
    <location>
        <begin position="54"/>
        <end position="79"/>
    </location>
</feature>
<feature type="transmembrane region" description="Helical" evidence="1">
    <location>
        <begin position="262"/>
        <end position="282"/>
    </location>
</feature>
<keyword evidence="1" id="KW-0812">Transmembrane</keyword>
<proteinExistence type="predicted"/>
<name>A0A0A2AFA1_PROMR</name>
<organism evidence="2 3">
    <name type="scientific">Prochlorococcus marinus str. MIT 9314</name>
    <dbReference type="NCBI Taxonomy" id="167548"/>
    <lineage>
        <taxon>Bacteria</taxon>
        <taxon>Bacillati</taxon>
        <taxon>Cyanobacteriota</taxon>
        <taxon>Cyanophyceae</taxon>
        <taxon>Synechococcales</taxon>
        <taxon>Prochlorococcaceae</taxon>
        <taxon>Prochlorococcus</taxon>
    </lineage>
</organism>
<feature type="transmembrane region" description="Helical" evidence="1">
    <location>
        <begin position="20"/>
        <end position="42"/>
    </location>
</feature>